<reference evidence="3" key="1">
    <citation type="journal article" date="2015" name="Genome">
        <title>Whole Genome Sequence of the Non-Microcystin-Producing Microcystis aeruginosa Strain NIES-44.</title>
        <authorList>
            <person name="Okano K."/>
            <person name="Miyata N."/>
            <person name="Ozaki Y."/>
        </authorList>
    </citation>
    <scope>NUCLEOTIDE SEQUENCE [LARGE SCALE GENOMIC DNA]</scope>
    <source>
        <strain evidence="3">NIES-44</strain>
    </source>
</reference>
<dbReference type="PANTHER" id="PTHR36173">
    <property type="entry name" value="RIBONUCLEASE VAPC16-RELATED"/>
    <property type="match status" value="1"/>
</dbReference>
<dbReference type="InterPro" id="IPR029060">
    <property type="entry name" value="PIN-like_dom_sf"/>
</dbReference>
<protein>
    <recommendedName>
        <fullName evidence="1">PIN domain-containing protein</fullName>
    </recommendedName>
</protein>
<feature type="domain" description="PIN" evidence="1">
    <location>
        <begin position="2"/>
        <end position="115"/>
    </location>
</feature>
<organism evidence="2 3">
    <name type="scientific">Microcystis aeruginosa NIES-44</name>
    <dbReference type="NCBI Taxonomy" id="449439"/>
    <lineage>
        <taxon>Bacteria</taxon>
        <taxon>Bacillati</taxon>
        <taxon>Cyanobacteriota</taxon>
        <taxon>Cyanophyceae</taxon>
        <taxon>Oscillatoriophycideae</taxon>
        <taxon>Chroococcales</taxon>
        <taxon>Microcystaceae</taxon>
        <taxon>Microcystis</taxon>
    </lineage>
</organism>
<dbReference type="AlphaFoldDB" id="A0A0A1VNZ2"/>
<dbReference type="Pfam" id="PF01850">
    <property type="entry name" value="PIN"/>
    <property type="match status" value="1"/>
</dbReference>
<dbReference type="Gene3D" id="3.40.50.1010">
    <property type="entry name" value="5'-nuclease"/>
    <property type="match status" value="1"/>
</dbReference>
<dbReference type="Proteomes" id="UP000030321">
    <property type="component" value="Unassembled WGS sequence"/>
</dbReference>
<accession>A0A0A1VNZ2</accession>
<proteinExistence type="predicted"/>
<evidence type="ECO:0000313" key="2">
    <source>
        <dbReference type="EMBL" id="GAL91188.1"/>
    </source>
</evidence>
<name>A0A0A1VNZ2_MICAE</name>
<evidence type="ECO:0000313" key="3">
    <source>
        <dbReference type="Proteomes" id="UP000030321"/>
    </source>
</evidence>
<dbReference type="SUPFAM" id="SSF88723">
    <property type="entry name" value="PIN domain-like"/>
    <property type="match status" value="1"/>
</dbReference>
<sequence>MIYLDTHIVVWLYAGLTAKLSDCAKHLINENELYISPIVRLELQYLYEIGRITEKSDDIVLELVSCLDLKVCKKDFNLIINQSVIINWTRDPFDRLIVSNASVDHHILLTKDYHILNHYENAVWD</sequence>
<dbReference type="InterPro" id="IPR052919">
    <property type="entry name" value="TA_system_RNase"/>
</dbReference>
<evidence type="ECO:0000259" key="1">
    <source>
        <dbReference type="Pfam" id="PF01850"/>
    </source>
</evidence>
<dbReference type="EMBL" id="BBPA01000002">
    <property type="protein sequence ID" value="GAL91188.1"/>
    <property type="molecule type" value="Genomic_DNA"/>
</dbReference>
<dbReference type="RefSeq" id="WP_045356050.1">
    <property type="nucleotide sequence ID" value="NZ_BBPA01000002.1"/>
</dbReference>
<gene>
    <name evidence="2" type="ORF">N44_00557</name>
</gene>
<comment type="caution">
    <text evidence="2">The sequence shown here is derived from an EMBL/GenBank/DDBJ whole genome shotgun (WGS) entry which is preliminary data.</text>
</comment>
<dbReference type="InterPro" id="IPR002716">
    <property type="entry name" value="PIN_dom"/>
</dbReference>
<dbReference type="PANTHER" id="PTHR36173:SF1">
    <property type="entry name" value="RIBONUCLEASE VAPC22"/>
    <property type="match status" value="1"/>
</dbReference>